<name>A0A1D8GA08_9ACTN</name>
<dbReference type="Proteomes" id="UP000095349">
    <property type="component" value="Chromosome"/>
</dbReference>
<evidence type="ECO:0000256" key="1">
    <source>
        <dbReference type="SAM" id="Phobius"/>
    </source>
</evidence>
<dbReference type="KEGG" id="srn:A4G23_05185"/>
<evidence type="ECO:0000313" key="2">
    <source>
        <dbReference type="EMBL" id="AOT62290.1"/>
    </source>
</evidence>
<reference evidence="2 3" key="1">
    <citation type="submission" date="2016-09" db="EMBL/GenBank/DDBJ databases">
        <title>Streptomyces rubrolavendulae MJM4426 Genome sequencing and assembly.</title>
        <authorList>
            <person name="Kim J.-G."/>
        </authorList>
    </citation>
    <scope>NUCLEOTIDE SEQUENCE [LARGE SCALE GENOMIC DNA]</scope>
    <source>
        <strain evidence="2 3">MJM4426</strain>
    </source>
</reference>
<feature type="transmembrane region" description="Helical" evidence="1">
    <location>
        <begin position="6"/>
        <end position="29"/>
    </location>
</feature>
<keyword evidence="1" id="KW-0812">Transmembrane</keyword>
<proteinExistence type="predicted"/>
<protein>
    <recommendedName>
        <fullName evidence="4">GAP family protein</fullName>
    </recommendedName>
</protein>
<organism evidence="2 3">
    <name type="scientific">Streptomyces rubrolavendulae</name>
    <dbReference type="NCBI Taxonomy" id="285473"/>
    <lineage>
        <taxon>Bacteria</taxon>
        <taxon>Bacillati</taxon>
        <taxon>Actinomycetota</taxon>
        <taxon>Actinomycetes</taxon>
        <taxon>Kitasatosporales</taxon>
        <taxon>Streptomycetaceae</taxon>
        <taxon>Streptomyces</taxon>
    </lineage>
</organism>
<dbReference type="PATRIC" id="fig|285473.5.peg.5459"/>
<feature type="transmembrane region" description="Helical" evidence="1">
    <location>
        <begin position="72"/>
        <end position="91"/>
    </location>
</feature>
<dbReference type="OrthoDB" id="4753036at2"/>
<keyword evidence="3" id="KW-1185">Reference proteome</keyword>
<sequence>MGEAIGQVLLYGVAVALGPFPIIGVVLMLGTPRARTNGPALLLGFILGLSLVGTVVLLVSGGAGPGEQGQPATWVSALYLTVGALLLWTAVKQWRGRPRGDEEPAMPGWMARVDSFTPPKAAGLGTALGALNPKNLLLVVAAAATIARTDTSAGAQAAALAVFVAIGALGTATPVVLYFALKERSQPFLDALKRWMERNNAAIVSVICLLVAAKLVGDAVSDLSA</sequence>
<evidence type="ECO:0008006" key="4">
    <source>
        <dbReference type="Google" id="ProtNLM"/>
    </source>
</evidence>
<keyword evidence="1" id="KW-1133">Transmembrane helix</keyword>
<dbReference type="EMBL" id="CP017316">
    <property type="protein sequence ID" value="AOT62290.1"/>
    <property type="molecule type" value="Genomic_DNA"/>
</dbReference>
<keyword evidence="1" id="KW-0472">Membrane</keyword>
<feature type="transmembrane region" description="Helical" evidence="1">
    <location>
        <begin position="201"/>
        <end position="220"/>
    </location>
</feature>
<feature type="transmembrane region" description="Helical" evidence="1">
    <location>
        <begin position="157"/>
        <end position="181"/>
    </location>
</feature>
<dbReference type="RefSeq" id="WP_069979091.1">
    <property type="nucleotide sequence ID" value="NZ_CP017316.1"/>
</dbReference>
<dbReference type="Pfam" id="PF11139">
    <property type="entry name" value="SfLAP"/>
    <property type="match status" value="1"/>
</dbReference>
<gene>
    <name evidence="2" type="ORF">A4G23_05185</name>
</gene>
<dbReference type="STRING" id="285473.A4G23_05185"/>
<accession>A0A1D8GA08</accession>
<dbReference type="InterPro" id="IPR021315">
    <property type="entry name" value="Gap/Sap"/>
</dbReference>
<dbReference type="AlphaFoldDB" id="A0A1D8GA08"/>
<evidence type="ECO:0000313" key="3">
    <source>
        <dbReference type="Proteomes" id="UP000095349"/>
    </source>
</evidence>
<feature type="transmembrane region" description="Helical" evidence="1">
    <location>
        <begin position="41"/>
        <end position="60"/>
    </location>
</feature>